<evidence type="ECO:0000313" key="2">
    <source>
        <dbReference type="Proteomes" id="UP000785200"/>
    </source>
</evidence>
<dbReference type="AlphaFoldDB" id="A0A9P7AUN8"/>
<dbReference type="Proteomes" id="UP000785200">
    <property type="component" value="Unassembled WGS sequence"/>
</dbReference>
<comment type="caution">
    <text evidence="1">The sequence shown here is derived from an EMBL/GenBank/DDBJ whole genome shotgun (WGS) entry which is preliminary data.</text>
</comment>
<protein>
    <submittedName>
        <fullName evidence="1">Uncharacterized protein</fullName>
    </submittedName>
</protein>
<evidence type="ECO:0000313" key="1">
    <source>
        <dbReference type="EMBL" id="KAG0646993.1"/>
    </source>
</evidence>
<reference evidence="1" key="1">
    <citation type="submission" date="2019-07" db="EMBL/GenBank/DDBJ databases">
        <title>Hyphodiscus hymeniophilus genome sequencing and assembly.</title>
        <authorList>
            <person name="Kramer G."/>
            <person name="Nodwell J."/>
        </authorList>
    </citation>
    <scope>NUCLEOTIDE SEQUENCE</scope>
    <source>
        <strain evidence="1">ATCC 34498</strain>
    </source>
</reference>
<organism evidence="1 2">
    <name type="scientific">Hyphodiscus hymeniophilus</name>
    <dbReference type="NCBI Taxonomy" id="353542"/>
    <lineage>
        <taxon>Eukaryota</taxon>
        <taxon>Fungi</taxon>
        <taxon>Dikarya</taxon>
        <taxon>Ascomycota</taxon>
        <taxon>Pezizomycotina</taxon>
        <taxon>Leotiomycetes</taxon>
        <taxon>Helotiales</taxon>
        <taxon>Hyphodiscaceae</taxon>
        <taxon>Hyphodiscus</taxon>
    </lineage>
</organism>
<gene>
    <name evidence="1" type="ORF">D0Z07_6089</name>
</gene>
<keyword evidence="2" id="KW-1185">Reference proteome</keyword>
<dbReference type="OrthoDB" id="5426982at2759"/>
<dbReference type="EMBL" id="VNKQ01000014">
    <property type="protein sequence ID" value="KAG0646993.1"/>
    <property type="molecule type" value="Genomic_DNA"/>
</dbReference>
<sequence>MMRVIALHYVLYHDIKVTPDDSVPADDWRILRAQIDTKLFKCLFRAEKLVYQALNKLIFLSAGRLTRDAIFPVCLTMWLLVRLQCLRASFLTNLRPKSSSGNHRSKLRIRHHQFNLLLTTFKTLFRASMPLLLNFDDSLNRDLLGDDAELLAMATKLKGSLVWFKKFGYVKLHRKSMGYSKSHATKIQELINGM</sequence>
<accession>A0A9P7AUN8</accession>
<name>A0A9P7AUN8_9HELO</name>
<proteinExistence type="predicted"/>